<protein>
    <submittedName>
        <fullName evidence="1">Uncharacterized protein</fullName>
    </submittedName>
</protein>
<comment type="caution">
    <text evidence="1">The sequence shown here is derived from an EMBL/GenBank/DDBJ whole genome shotgun (WGS) entry which is preliminary data.</text>
</comment>
<name>A0AA37UJC9_9MICO</name>
<organism evidence="1 2">
    <name type="scientific">Arenivirga flava</name>
    <dbReference type="NCBI Taxonomy" id="1930060"/>
    <lineage>
        <taxon>Bacteria</taxon>
        <taxon>Bacillati</taxon>
        <taxon>Actinomycetota</taxon>
        <taxon>Actinomycetes</taxon>
        <taxon>Micrococcales</taxon>
        <taxon>Microbacteriaceae</taxon>
        <taxon>Arenivirga</taxon>
    </lineage>
</organism>
<dbReference type="RefSeq" id="WP_284235446.1">
    <property type="nucleotide sequence ID" value="NZ_BSUL01000002.1"/>
</dbReference>
<dbReference type="EMBL" id="BSUL01000002">
    <property type="protein sequence ID" value="GMA29959.1"/>
    <property type="molecule type" value="Genomic_DNA"/>
</dbReference>
<evidence type="ECO:0000313" key="1">
    <source>
        <dbReference type="EMBL" id="GMA29959.1"/>
    </source>
</evidence>
<sequence length="126" mass="14455">MSQAPFTFELVEERKVPGSEAWTLHNENGDMLGKIERRRIGRGHTIFWMAYGVHPDDGRMIPLELSADREERVRKVLEFRADPKRSLRMGLAVIGGREPDPSRRRSLSEPFVGTRSRAVEALDRGR</sequence>
<accession>A0AA37UJC9</accession>
<evidence type="ECO:0000313" key="2">
    <source>
        <dbReference type="Proteomes" id="UP001157160"/>
    </source>
</evidence>
<dbReference type="Proteomes" id="UP001157160">
    <property type="component" value="Unassembled WGS sequence"/>
</dbReference>
<proteinExistence type="predicted"/>
<gene>
    <name evidence="1" type="ORF">GCM10025874_32120</name>
</gene>
<reference evidence="1 2" key="1">
    <citation type="journal article" date="2014" name="Int. J. Syst. Evol. Microbiol.">
        <title>Complete genome sequence of Corynebacterium casei LMG S-19264T (=DSM 44701T), isolated from a smear-ripened cheese.</title>
        <authorList>
            <consortium name="US DOE Joint Genome Institute (JGI-PGF)"/>
            <person name="Walter F."/>
            <person name="Albersmeier A."/>
            <person name="Kalinowski J."/>
            <person name="Ruckert C."/>
        </authorList>
    </citation>
    <scope>NUCLEOTIDE SEQUENCE [LARGE SCALE GENOMIC DNA]</scope>
    <source>
        <strain evidence="1 2">NBRC 112289</strain>
    </source>
</reference>
<keyword evidence="2" id="KW-1185">Reference proteome</keyword>
<dbReference type="AlphaFoldDB" id="A0AA37UJC9"/>